<sequence length="583" mass="61018">MDYKDTERQEKRVKEVPKVKVTSRFLRADQSLTSSDSSSTRQNKVMEDANWKMTDSSGISDSKVNIQTEITKTILCAEPEVKRETHFVTTITDPSKATAAEVKEETETVISAQINCTEDSIQAKNQEPAQVVSLSLETPKETVRDAGEEVTVSIVSGSHVPGSLEAQTKVSADLTLVNDSIRIDLSSALSDASSSEKNNVIEDADTRSGTGGVYGGSLGLKCSLSGSPTLLRNGKEEGPVVAINPARNLQHTGRYSSRGGADWMVYSGSLGHQSGSLPSTGSTESLPTALDLETSSSETRKFGSRGSGEWRVYGGSTGRMSSWAGSSSLANADKEETPQLPTSTAGQQRAGKFGIEKSTSTSVVPATSLPELRSSITGSGSLPNTVSTESLPTALDLETSSSVTRKFGSRGSGEWRVYGGSTGRMSSWAGSSSLANVDKEETPQLPTSTAGLQRAGKFGSAGSEKSTSTSVVPATSLPELRSSITGSGSLPNTVSTESLPTALDLETSSSGTRKFGSRGSGEWRVYGGSTGRISSWAGSSSLANADKEETPQLPTSTAGHKEQRSLAVQAVGSGEFMVGVLDV</sequence>
<feature type="compositionally biased region" description="Polar residues" evidence="1">
    <location>
        <begin position="463"/>
        <end position="473"/>
    </location>
</feature>
<feature type="compositionally biased region" description="Polar residues" evidence="1">
    <location>
        <begin position="273"/>
        <end position="286"/>
    </location>
</feature>
<feature type="compositionally biased region" description="Low complexity" evidence="1">
    <location>
        <begin position="31"/>
        <end position="40"/>
    </location>
</feature>
<name>A0A6G0HD53_LARCR</name>
<evidence type="ECO:0000313" key="3">
    <source>
        <dbReference type="Proteomes" id="UP000424527"/>
    </source>
</evidence>
<dbReference type="EMBL" id="REGW02002004">
    <property type="protein sequence ID" value="KAE8276976.1"/>
    <property type="molecule type" value="Genomic_DNA"/>
</dbReference>
<dbReference type="AlphaFoldDB" id="A0A6G0HD53"/>
<accession>A0A6G0HD53</accession>
<evidence type="ECO:0000256" key="1">
    <source>
        <dbReference type="SAM" id="MobiDB-lite"/>
    </source>
</evidence>
<feature type="compositionally biased region" description="Polar residues" evidence="1">
    <location>
        <begin position="374"/>
        <end position="391"/>
    </location>
</feature>
<feature type="region of interest" description="Disordered" evidence="1">
    <location>
        <begin position="540"/>
        <end position="563"/>
    </location>
</feature>
<feature type="region of interest" description="Disordered" evidence="1">
    <location>
        <begin position="273"/>
        <end position="498"/>
    </location>
</feature>
<feature type="compositionally biased region" description="Polar residues" evidence="1">
    <location>
        <begin position="482"/>
        <end position="498"/>
    </location>
</feature>
<feature type="region of interest" description="Disordered" evidence="1">
    <location>
        <begin position="28"/>
        <end position="50"/>
    </location>
</feature>
<dbReference type="Proteomes" id="UP000424527">
    <property type="component" value="Unassembled WGS sequence"/>
</dbReference>
<gene>
    <name evidence="2" type="ORF">D5F01_LYC25292</name>
</gene>
<feature type="compositionally biased region" description="Polar residues" evidence="1">
    <location>
        <begin position="318"/>
        <end position="330"/>
    </location>
</feature>
<feature type="compositionally biased region" description="Polar residues" evidence="1">
    <location>
        <begin position="423"/>
        <end position="435"/>
    </location>
</feature>
<evidence type="ECO:0000313" key="2">
    <source>
        <dbReference type="EMBL" id="KAE8276976.1"/>
    </source>
</evidence>
<comment type="caution">
    <text evidence="2">The sequence shown here is derived from an EMBL/GenBank/DDBJ whole genome shotgun (WGS) entry which is preliminary data.</text>
</comment>
<organism evidence="2 3">
    <name type="scientific">Larimichthys crocea</name>
    <name type="common">Large yellow croaker</name>
    <name type="synonym">Pseudosciaena crocea</name>
    <dbReference type="NCBI Taxonomy" id="215358"/>
    <lineage>
        <taxon>Eukaryota</taxon>
        <taxon>Metazoa</taxon>
        <taxon>Chordata</taxon>
        <taxon>Craniata</taxon>
        <taxon>Vertebrata</taxon>
        <taxon>Euteleostomi</taxon>
        <taxon>Actinopterygii</taxon>
        <taxon>Neopterygii</taxon>
        <taxon>Teleostei</taxon>
        <taxon>Neoteleostei</taxon>
        <taxon>Acanthomorphata</taxon>
        <taxon>Eupercaria</taxon>
        <taxon>Sciaenidae</taxon>
        <taxon>Larimichthys</taxon>
    </lineage>
</organism>
<protein>
    <submittedName>
        <fullName evidence="2">Uncharacterized protein</fullName>
    </submittedName>
</protein>
<reference evidence="2 3" key="1">
    <citation type="submission" date="2019-07" db="EMBL/GenBank/DDBJ databases">
        <title>Chromosome genome assembly for large yellow croaker.</title>
        <authorList>
            <person name="Xiao S."/>
        </authorList>
    </citation>
    <scope>NUCLEOTIDE SEQUENCE [LARGE SCALE GENOMIC DNA]</scope>
    <source>
        <strain evidence="2">JMULYC20181020</strain>
        <tissue evidence="2">Muscle</tissue>
    </source>
</reference>
<keyword evidence="3" id="KW-1185">Reference proteome</keyword>
<proteinExistence type="predicted"/>